<dbReference type="Gene3D" id="1.10.10.10">
    <property type="entry name" value="Winged helix-like DNA-binding domain superfamily/Winged helix DNA-binding domain"/>
    <property type="match status" value="1"/>
</dbReference>
<dbReference type="AlphaFoldDB" id="C7M3D4"/>
<dbReference type="PANTHER" id="PTHR30154:SF34">
    <property type="entry name" value="TRANSCRIPTIONAL REGULATOR AZLB"/>
    <property type="match status" value="1"/>
</dbReference>
<reference evidence="5 6" key="1">
    <citation type="journal article" date="2009" name="Stand. Genomic Sci.">
        <title>Complete genome sequence of Acidimicrobium ferrooxidans type strain (ICP).</title>
        <authorList>
            <person name="Clum A."/>
            <person name="Nolan M."/>
            <person name="Lang E."/>
            <person name="Glavina Del Rio T."/>
            <person name="Tice H."/>
            <person name="Copeland A."/>
            <person name="Cheng J.F."/>
            <person name="Lucas S."/>
            <person name="Chen F."/>
            <person name="Bruce D."/>
            <person name="Goodwin L."/>
            <person name="Pitluck S."/>
            <person name="Ivanova N."/>
            <person name="Mavrommatis K."/>
            <person name="Mikhailova N."/>
            <person name="Pati A."/>
            <person name="Chen A."/>
            <person name="Palaniappan K."/>
            <person name="Goker M."/>
            <person name="Spring S."/>
            <person name="Land M."/>
            <person name="Hauser L."/>
            <person name="Chang Y.J."/>
            <person name="Jeffries C.C."/>
            <person name="Chain P."/>
            <person name="Bristow J."/>
            <person name="Eisen J.A."/>
            <person name="Markowitz V."/>
            <person name="Hugenholtz P."/>
            <person name="Kyrpides N.C."/>
            <person name="Klenk H.P."/>
            <person name="Lapidus A."/>
        </authorList>
    </citation>
    <scope>NUCLEOTIDE SEQUENCE [LARGE SCALE GENOMIC DNA]</scope>
    <source>
        <strain evidence="6">DSM 10331 / JCM 15462 / NBRC 103882 / ICP</strain>
    </source>
</reference>
<keyword evidence="2" id="KW-0238">DNA-binding</keyword>
<dbReference type="Pfam" id="PF13404">
    <property type="entry name" value="HTH_AsnC-type"/>
    <property type="match status" value="1"/>
</dbReference>
<organism evidence="5 6">
    <name type="scientific">Acidimicrobium ferrooxidans (strain DSM 10331 / JCM 15462 / NBRC 103882 / ICP)</name>
    <dbReference type="NCBI Taxonomy" id="525909"/>
    <lineage>
        <taxon>Bacteria</taxon>
        <taxon>Bacillati</taxon>
        <taxon>Actinomycetota</taxon>
        <taxon>Acidimicrobiia</taxon>
        <taxon>Acidimicrobiales</taxon>
        <taxon>Acidimicrobiaceae</taxon>
        <taxon>Acidimicrobium</taxon>
    </lineage>
</organism>
<dbReference type="PROSITE" id="PS50956">
    <property type="entry name" value="HTH_ASNC_2"/>
    <property type="match status" value="1"/>
</dbReference>
<evidence type="ECO:0000256" key="1">
    <source>
        <dbReference type="ARBA" id="ARBA00023015"/>
    </source>
</evidence>
<sequence>MAQRREPSVRAFPMIRGQGFLTADRAERNGDGERAPVQLDAISKQLISLLQVDGRASYAALAKQVGLSEAAVRQRVQRLVESQVMQIVAVTDPKMVGFRRQAMVGIQAVGDLEALASQLAAIPEVIYVVIAAGSFDLLVEVVCEDDDHLLHLLNTEIRPLEGVRSSEVFVYLRLEKQTYSWGTR</sequence>
<evidence type="ECO:0000256" key="2">
    <source>
        <dbReference type="ARBA" id="ARBA00023125"/>
    </source>
</evidence>
<evidence type="ECO:0000313" key="5">
    <source>
        <dbReference type="EMBL" id="ACU53528.1"/>
    </source>
</evidence>
<name>C7M3D4_ACIFD</name>
<keyword evidence="3" id="KW-0804">Transcription</keyword>
<dbReference type="Proteomes" id="UP000000771">
    <property type="component" value="Chromosome"/>
</dbReference>
<evidence type="ECO:0000313" key="6">
    <source>
        <dbReference type="Proteomes" id="UP000000771"/>
    </source>
</evidence>
<dbReference type="Gene3D" id="3.30.70.920">
    <property type="match status" value="1"/>
</dbReference>
<dbReference type="InterPro" id="IPR036388">
    <property type="entry name" value="WH-like_DNA-bd_sf"/>
</dbReference>
<dbReference type="SUPFAM" id="SSF46785">
    <property type="entry name" value="Winged helix' DNA-binding domain"/>
    <property type="match status" value="1"/>
</dbReference>
<dbReference type="STRING" id="525909.Afer_0574"/>
<dbReference type="InterPro" id="IPR019888">
    <property type="entry name" value="Tscrpt_reg_AsnC-like"/>
</dbReference>
<dbReference type="GO" id="GO:0043200">
    <property type="term" value="P:response to amino acid"/>
    <property type="evidence" value="ECO:0007669"/>
    <property type="project" value="TreeGrafter"/>
</dbReference>
<protein>
    <submittedName>
        <fullName evidence="5">Transcriptional regulator, AsnC family</fullName>
    </submittedName>
</protein>
<dbReference type="InterPro" id="IPR011008">
    <property type="entry name" value="Dimeric_a/b-barrel"/>
</dbReference>
<feature type="domain" description="HTH asnC-type" evidence="4">
    <location>
        <begin position="39"/>
        <end position="99"/>
    </location>
</feature>
<proteinExistence type="predicted"/>
<dbReference type="InterPro" id="IPR000485">
    <property type="entry name" value="AsnC-type_HTH_dom"/>
</dbReference>
<keyword evidence="6" id="KW-1185">Reference proteome</keyword>
<dbReference type="eggNOG" id="COG1522">
    <property type="taxonomic scope" value="Bacteria"/>
</dbReference>
<dbReference type="InterPro" id="IPR054609">
    <property type="entry name" value="PF0864-like_C"/>
</dbReference>
<accession>C7M3D4</accession>
<dbReference type="KEGG" id="afo:Afer_0574"/>
<keyword evidence="1" id="KW-0805">Transcription regulation</keyword>
<gene>
    <name evidence="5" type="ordered locus">Afer_0574</name>
</gene>
<evidence type="ECO:0000259" key="4">
    <source>
        <dbReference type="PROSITE" id="PS50956"/>
    </source>
</evidence>
<dbReference type="Pfam" id="PF22482">
    <property type="entry name" value="AsnC_trans_reg_3"/>
    <property type="match status" value="1"/>
</dbReference>
<dbReference type="GO" id="GO:0043565">
    <property type="term" value="F:sequence-specific DNA binding"/>
    <property type="evidence" value="ECO:0007669"/>
    <property type="project" value="InterPro"/>
</dbReference>
<dbReference type="EMBL" id="CP001631">
    <property type="protein sequence ID" value="ACU53528.1"/>
    <property type="molecule type" value="Genomic_DNA"/>
</dbReference>
<evidence type="ECO:0000256" key="3">
    <source>
        <dbReference type="ARBA" id="ARBA00023163"/>
    </source>
</evidence>
<dbReference type="InterPro" id="IPR036390">
    <property type="entry name" value="WH_DNA-bd_sf"/>
</dbReference>
<dbReference type="HOGENOM" id="CLU_091233_5_2_11"/>
<dbReference type="PRINTS" id="PR00033">
    <property type="entry name" value="HTHASNC"/>
</dbReference>
<dbReference type="GO" id="GO:0005829">
    <property type="term" value="C:cytosol"/>
    <property type="evidence" value="ECO:0007669"/>
    <property type="project" value="TreeGrafter"/>
</dbReference>
<dbReference type="PANTHER" id="PTHR30154">
    <property type="entry name" value="LEUCINE-RESPONSIVE REGULATORY PROTEIN"/>
    <property type="match status" value="1"/>
</dbReference>
<dbReference type="SMART" id="SM00344">
    <property type="entry name" value="HTH_ASNC"/>
    <property type="match status" value="1"/>
</dbReference>
<dbReference type="SUPFAM" id="SSF54909">
    <property type="entry name" value="Dimeric alpha+beta barrel"/>
    <property type="match status" value="1"/>
</dbReference>